<evidence type="ECO:0000259" key="8">
    <source>
        <dbReference type="Pfam" id="PF05649"/>
    </source>
</evidence>
<evidence type="ECO:0000256" key="6">
    <source>
        <dbReference type="ARBA" id="ARBA00023049"/>
    </source>
</evidence>
<reference evidence="9" key="1">
    <citation type="journal article" date="2023" name="Mol. Biol. Evol.">
        <title>Third-Generation Sequencing Reveals the Adaptive Role of the Epigenome in Three Deep-Sea Polychaetes.</title>
        <authorList>
            <person name="Perez M."/>
            <person name="Aroh O."/>
            <person name="Sun Y."/>
            <person name="Lan Y."/>
            <person name="Juniper S.K."/>
            <person name="Young C.R."/>
            <person name="Angers B."/>
            <person name="Qian P.Y."/>
        </authorList>
    </citation>
    <scope>NUCLEOTIDE SEQUENCE</scope>
    <source>
        <strain evidence="9">R07B-5</strain>
    </source>
</reference>
<evidence type="ECO:0000256" key="4">
    <source>
        <dbReference type="ARBA" id="ARBA00022801"/>
    </source>
</evidence>
<dbReference type="SUPFAM" id="SSF55486">
    <property type="entry name" value="Metalloproteases ('zincins'), catalytic domain"/>
    <property type="match status" value="1"/>
</dbReference>
<sequence length="668" mass="76248">MLEAMNTSANPCDDFYDYACGMWNVRNVMPSNRASYSTFGKLRDEVSLKLKDLLETAAAEKQPATLIKARTMYKSCMNMSLINERDVSPLLLILHELGDWPVLHPSWNESGYDVNELVAKVNMRGKNVLWNQWVSADDRNSDSNIIQFDQGGLGMPSRDYFLDSRYSSQLNAYRKFTTEIAIALGGDKATSARDMNDMVDFEISLANITVPQALRRNYDELYNKFTVDDLYKKVTNAIDWRRLLKLQFDEVNVPIDGSREVVVYGPVVYFENLAALLGRTPKRTVANYILWKIVHSSVYHLSDSAFGDIKQRYRQVLSGSSTPPPRWVTCVGTTTDSLEMVIGRLFVEKYFDKAAKRTADEMIKDLRESFTSMLAEVTWMDENTRKLAIAKANAISERIGYPEYIMDDKYLASKYKEVLPQETTYFENIANIWNVEVKDNLKKVNERVDKTEWSTGPATVNAYYSSSKNVIVFPAGILQPPFYSKNFPKSLNYGGIGVVIGHEITHGFDDQGRQFDLNGNLKQWWPQEVIEKFTKRAQCIVDQYGSYVVPEINMKVNGKLTQGENIADNGGLKEAYIAYRKWVQRQGREEDVLPGLNLNNNQLFFLSFAQLWCGAKRPQKYMEQVKSDPHSPGRFRVVGTVSNSQEFADAYKCPVGSKMNPVKKCHVW</sequence>
<evidence type="ECO:0000313" key="10">
    <source>
        <dbReference type="Proteomes" id="UP001209878"/>
    </source>
</evidence>
<keyword evidence="2" id="KW-0645">Protease</keyword>
<keyword evidence="5" id="KW-0862">Zinc</keyword>
<comment type="cofactor">
    <cofactor evidence="1">
        <name>Zn(2+)</name>
        <dbReference type="ChEBI" id="CHEBI:29105"/>
    </cofactor>
</comment>
<evidence type="ECO:0000256" key="5">
    <source>
        <dbReference type="ARBA" id="ARBA00022833"/>
    </source>
</evidence>
<dbReference type="EMBL" id="JAODUO010000250">
    <property type="protein sequence ID" value="KAK2184852.1"/>
    <property type="molecule type" value="Genomic_DNA"/>
</dbReference>
<dbReference type="InterPro" id="IPR018497">
    <property type="entry name" value="Peptidase_M13_C"/>
</dbReference>
<dbReference type="PANTHER" id="PTHR11733:SF133">
    <property type="entry name" value="PHOSPHATE-REGULATING NEUTRAL ENDOPEPTIDASE PHEX"/>
    <property type="match status" value="1"/>
</dbReference>
<keyword evidence="6" id="KW-0482">Metalloprotease</keyword>
<dbReference type="GO" id="GO:0004222">
    <property type="term" value="F:metalloendopeptidase activity"/>
    <property type="evidence" value="ECO:0007669"/>
    <property type="project" value="InterPro"/>
</dbReference>
<evidence type="ECO:0000313" key="9">
    <source>
        <dbReference type="EMBL" id="KAK2184852.1"/>
    </source>
</evidence>
<dbReference type="PANTHER" id="PTHR11733">
    <property type="entry name" value="ZINC METALLOPROTEASE FAMILY M13 NEPRILYSIN-RELATED"/>
    <property type="match status" value="1"/>
</dbReference>
<organism evidence="9 10">
    <name type="scientific">Ridgeia piscesae</name>
    <name type="common">Tubeworm</name>
    <dbReference type="NCBI Taxonomy" id="27915"/>
    <lineage>
        <taxon>Eukaryota</taxon>
        <taxon>Metazoa</taxon>
        <taxon>Spiralia</taxon>
        <taxon>Lophotrochozoa</taxon>
        <taxon>Annelida</taxon>
        <taxon>Polychaeta</taxon>
        <taxon>Sedentaria</taxon>
        <taxon>Canalipalpata</taxon>
        <taxon>Sabellida</taxon>
        <taxon>Siboglinidae</taxon>
        <taxon>Ridgeia</taxon>
    </lineage>
</organism>
<protein>
    <submittedName>
        <fullName evidence="9">Uncharacterized protein</fullName>
    </submittedName>
</protein>
<dbReference type="InterPro" id="IPR008753">
    <property type="entry name" value="Peptidase_M13_N"/>
</dbReference>
<dbReference type="InterPro" id="IPR042089">
    <property type="entry name" value="Peptidase_M13_dom_2"/>
</dbReference>
<dbReference type="GO" id="GO:0005886">
    <property type="term" value="C:plasma membrane"/>
    <property type="evidence" value="ECO:0007669"/>
    <property type="project" value="TreeGrafter"/>
</dbReference>
<keyword evidence="3" id="KW-0479">Metal-binding</keyword>
<evidence type="ECO:0000256" key="2">
    <source>
        <dbReference type="ARBA" id="ARBA00022670"/>
    </source>
</evidence>
<comment type="caution">
    <text evidence="9">The sequence shown here is derived from an EMBL/GenBank/DDBJ whole genome shotgun (WGS) entry which is preliminary data.</text>
</comment>
<evidence type="ECO:0000259" key="7">
    <source>
        <dbReference type="Pfam" id="PF01431"/>
    </source>
</evidence>
<dbReference type="InterPro" id="IPR024079">
    <property type="entry name" value="MetalloPept_cat_dom_sf"/>
</dbReference>
<feature type="domain" description="Peptidase M13 C-terminal" evidence="7">
    <location>
        <begin position="461"/>
        <end position="667"/>
    </location>
</feature>
<dbReference type="Pfam" id="PF05649">
    <property type="entry name" value="Peptidase_M13_N"/>
    <property type="match status" value="1"/>
</dbReference>
<dbReference type="GO" id="GO:0016485">
    <property type="term" value="P:protein processing"/>
    <property type="evidence" value="ECO:0007669"/>
    <property type="project" value="TreeGrafter"/>
</dbReference>
<accession>A0AAD9NYK4</accession>
<dbReference type="Pfam" id="PF01431">
    <property type="entry name" value="Peptidase_M13"/>
    <property type="match status" value="1"/>
</dbReference>
<dbReference type="GO" id="GO:0046872">
    <property type="term" value="F:metal ion binding"/>
    <property type="evidence" value="ECO:0007669"/>
    <property type="project" value="UniProtKB-KW"/>
</dbReference>
<evidence type="ECO:0000256" key="1">
    <source>
        <dbReference type="ARBA" id="ARBA00001947"/>
    </source>
</evidence>
<dbReference type="PRINTS" id="PR00786">
    <property type="entry name" value="NEPRILYSIN"/>
</dbReference>
<proteinExistence type="predicted"/>
<dbReference type="Proteomes" id="UP001209878">
    <property type="component" value="Unassembled WGS sequence"/>
</dbReference>
<dbReference type="CDD" id="cd08662">
    <property type="entry name" value="M13"/>
    <property type="match status" value="1"/>
</dbReference>
<feature type="domain" description="Peptidase M13 N-terminal" evidence="8">
    <location>
        <begin position="11"/>
        <end position="402"/>
    </location>
</feature>
<name>A0AAD9NYK4_RIDPI</name>
<dbReference type="Gene3D" id="3.40.390.10">
    <property type="entry name" value="Collagenase (Catalytic Domain)"/>
    <property type="match status" value="1"/>
</dbReference>
<keyword evidence="10" id="KW-1185">Reference proteome</keyword>
<keyword evidence="4" id="KW-0378">Hydrolase</keyword>
<gene>
    <name evidence="9" type="ORF">NP493_250g03007</name>
</gene>
<dbReference type="Gene3D" id="1.10.1380.10">
    <property type="entry name" value="Neutral endopeptidase , domain2"/>
    <property type="match status" value="1"/>
</dbReference>
<evidence type="ECO:0000256" key="3">
    <source>
        <dbReference type="ARBA" id="ARBA00022723"/>
    </source>
</evidence>
<dbReference type="PROSITE" id="PS51885">
    <property type="entry name" value="NEPRILYSIN"/>
    <property type="match status" value="1"/>
</dbReference>
<dbReference type="InterPro" id="IPR000718">
    <property type="entry name" value="Peptidase_M13"/>
</dbReference>
<dbReference type="AlphaFoldDB" id="A0AAD9NYK4"/>